<protein>
    <submittedName>
        <fullName evidence="1">Uncharacterized protein</fullName>
    </submittedName>
</protein>
<evidence type="ECO:0000313" key="1">
    <source>
        <dbReference type="EMBL" id="MBX49278.1"/>
    </source>
</evidence>
<dbReference type="EMBL" id="GGEC01068794">
    <property type="protein sequence ID" value="MBX49278.1"/>
    <property type="molecule type" value="Transcribed_RNA"/>
</dbReference>
<reference evidence="1" key="1">
    <citation type="submission" date="2018-02" db="EMBL/GenBank/DDBJ databases">
        <title>Rhizophora mucronata_Transcriptome.</title>
        <authorList>
            <person name="Meera S.P."/>
            <person name="Sreeshan A."/>
            <person name="Augustine A."/>
        </authorList>
    </citation>
    <scope>NUCLEOTIDE SEQUENCE</scope>
    <source>
        <tissue evidence="1">Leaf</tissue>
    </source>
</reference>
<name>A0A2P2P3F9_RHIMU</name>
<organism evidence="1">
    <name type="scientific">Rhizophora mucronata</name>
    <name type="common">Asiatic mangrove</name>
    <dbReference type="NCBI Taxonomy" id="61149"/>
    <lineage>
        <taxon>Eukaryota</taxon>
        <taxon>Viridiplantae</taxon>
        <taxon>Streptophyta</taxon>
        <taxon>Embryophyta</taxon>
        <taxon>Tracheophyta</taxon>
        <taxon>Spermatophyta</taxon>
        <taxon>Magnoliopsida</taxon>
        <taxon>eudicotyledons</taxon>
        <taxon>Gunneridae</taxon>
        <taxon>Pentapetalae</taxon>
        <taxon>rosids</taxon>
        <taxon>fabids</taxon>
        <taxon>Malpighiales</taxon>
        <taxon>Rhizophoraceae</taxon>
        <taxon>Rhizophora</taxon>
    </lineage>
</organism>
<sequence>MLYSVKFPKLNCGCFKSDHELLLFMDLRVW</sequence>
<proteinExistence type="predicted"/>
<dbReference type="AlphaFoldDB" id="A0A2P2P3F9"/>
<accession>A0A2P2P3F9</accession>